<dbReference type="AlphaFoldDB" id="H3DCP3"/>
<dbReference type="GeneTree" id="ENSGT00950000183019"/>
<feature type="compositionally biased region" description="Polar residues" evidence="13">
    <location>
        <begin position="66"/>
        <end position="93"/>
    </location>
</feature>
<dbReference type="Gene3D" id="3.10.580.10">
    <property type="entry name" value="CBS-domain"/>
    <property type="match status" value="2"/>
</dbReference>
<dbReference type="GO" id="GO:0005829">
    <property type="term" value="C:cytosol"/>
    <property type="evidence" value="ECO:0007669"/>
    <property type="project" value="UniProtKB-ARBA"/>
</dbReference>
<accession>H3DCP3</accession>
<name>H3DCP3_TETNG</name>
<evidence type="ECO:0000256" key="10">
    <source>
        <dbReference type="ARBA" id="ARBA00023180"/>
    </source>
</evidence>
<evidence type="ECO:0000259" key="14">
    <source>
        <dbReference type="PROSITE" id="PS51371"/>
    </source>
</evidence>
<keyword evidence="4" id="KW-0677">Repeat</keyword>
<comment type="subunit">
    <text evidence="11">AMPK is a heterotrimer of an alpha catalytic subunit (PRKAA1 or PRKAA2), a beta (PRKAB1 or PRKAB2) and a gamma non-catalytic subunits (PRKAG1, PRKAG2 or PRKAG3). Interacts with FNIP1 and FNIP2.</text>
</comment>
<dbReference type="SMART" id="SM00116">
    <property type="entry name" value="CBS"/>
    <property type="match status" value="4"/>
</dbReference>
<keyword evidence="9" id="KW-0275">Fatty acid biosynthesis</keyword>
<evidence type="ECO:0000256" key="12">
    <source>
        <dbReference type="PROSITE-ProRule" id="PRU00703"/>
    </source>
</evidence>
<evidence type="ECO:0000256" key="13">
    <source>
        <dbReference type="SAM" id="MobiDB-lite"/>
    </source>
</evidence>
<dbReference type="GO" id="GO:0031588">
    <property type="term" value="C:nucleotide-activated protein kinase complex"/>
    <property type="evidence" value="ECO:0007669"/>
    <property type="project" value="TreeGrafter"/>
</dbReference>
<evidence type="ECO:0000256" key="9">
    <source>
        <dbReference type="ARBA" id="ARBA00023160"/>
    </source>
</evidence>
<dbReference type="OMA" id="XVQIYEL"/>
<dbReference type="CDD" id="cd04618">
    <property type="entry name" value="CBS_euAMPK_gamma-like_repeat1"/>
    <property type="match status" value="1"/>
</dbReference>
<keyword evidence="8 12" id="KW-0129">CBS domain</keyword>
<feature type="domain" description="CBS" evidence="14">
    <location>
        <begin position="335"/>
        <end position="395"/>
    </location>
</feature>
<keyword evidence="9" id="KW-0276">Fatty acid metabolism</keyword>
<dbReference type="PANTHER" id="PTHR13780:SF122">
    <property type="entry name" value="5'-AMP-ACTIVATED PROTEIN KINASE SUBUNIT GAMMA-2"/>
    <property type="match status" value="1"/>
</dbReference>
<keyword evidence="7" id="KW-0443">Lipid metabolism</keyword>
<evidence type="ECO:0000256" key="11">
    <source>
        <dbReference type="ARBA" id="ARBA00025878"/>
    </source>
</evidence>
<evidence type="ECO:0000313" key="16">
    <source>
        <dbReference type="Proteomes" id="UP000007303"/>
    </source>
</evidence>
<reference evidence="15" key="3">
    <citation type="submission" date="2025-09" db="UniProtKB">
        <authorList>
            <consortium name="Ensembl"/>
        </authorList>
    </citation>
    <scope>IDENTIFICATION</scope>
</reference>
<dbReference type="PROSITE" id="PS51371">
    <property type="entry name" value="CBS"/>
    <property type="match status" value="3"/>
</dbReference>
<dbReference type="PANTHER" id="PTHR13780">
    <property type="entry name" value="AMP-ACTIVATED PROTEIN KINASE, GAMMA REGULATORY SUBUNIT"/>
    <property type="match status" value="1"/>
</dbReference>
<keyword evidence="2" id="KW-0444">Lipid biosynthesis</keyword>
<evidence type="ECO:0000256" key="5">
    <source>
        <dbReference type="ARBA" id="ARBA00022741"/>
    </source>
</evidence>
<dbReference type="SUPFAM" id="SSF54631">
    <property type="entry name" value="CBS-domain pair"/>
    <property type="match status" value="2"/>
</dbReference>
<organism evidence="15 16">
    <name type="scientific">Tetraodon nigroviridis</name>
    <name type="common">Spotted green pufferfish</name>
    <name type="synonym">Chelonodon nigroviridis</name>
    <dbReference type="NCBI Taxonomy" id="99883"/>
    <lineage>
        <taxon>Eukaryota</taxon>
        <taxon>Metazoa</taxon>
        <taxon>Chordata</taxon>
        <taxon>Craniata</taxon>
        <taxon>Vertebrata</taxon>
        <taxon>Euteleostomi</taxon>
        <taxon>Actinopterygii</taxon>
        <taxon>Neopterygii</taxon>
        <taxon>Teleostei</taxon>
        <taxon>Neoteleostei</taxon>
        <taxon>Acanthomorphata</taxon>
        <taxon>Eupercaria</taxon>
        <taxon>Tetraodontiformes</taxon>
        <taxon>Tetradontoidea</taxon>
        <taxon>Tetraodontidae</taxon>
        <taxon>Tetraodon</taxon>
    </lineage>
</organism>
<dbReference type="Ensembl" id="ENSTNIT00000018511.1">
    <property type="protein sequence ID" value="ENSTNIP00000018286.1"/>
    <property type="gene ID" value="ENSTNIG00000015228.1"/>
</dbReference>
<protein>
    <submittedName>
        <fullName evidence="15">Protein kinase AMP-activated non-catalytic subunit gamma 2</fullName>
    </submittedName>
</protein>
<feature type="domain" description="CBS" evidence="14">
    <location>
        <begin position="260"/>
        <end position="320"/>
    </location>
</feature>
<dbReference type="InParanoid" id="H3DCP3"/>
<proteinExistence type="inferred from homology"/>
<evidence type="ECO:0000256" key="1">
    <source>
        <dbReference type="ARBA" id="ARBA00006750"/>
    </source>
</evidence>
<reference evidence="16" key="1">
    <citation type="journal article" date="2004" name="Nature">
        <title>Genome duplication in the teleost fish Tetraodon nigroviridis reveals the early vertebrate proto-karyotype.</title>
        <authorList>
            <person name="Jaillon O."/>
            <person name="Aury J.-M."/>
            <person name="Brunet F."/>
            <person name="Petit J.-L."/>
            <person name="Stange-Thomann N."/>
            <person name="Mauceli E."/>
            <person name="Bouneau L."/>
            <person name="Fischer C."/>
            <person name="Ozouf-Costaz C."/>
            <person name="Bernot A."/>
            <person name="Nicaud S."/>
            <person name="Jaffe D."/>
            <person name="Fisher S."/>
            <person name="Lutfalla G."/>
            <person name="Dossat C."/>
            <person name="Segurens B."/>
            <person name="Dasilva C."/>
            <person name="Salanoubat M."/>
            <person name="Levy M."/>
            <person name="Boudet N."/>
            <person name="Castellano S."/>
            <person name="Anthouard V."/>
            <person name="Jubin C."/>
            <person name="Castelli V."/>
            <person name="Katinka M."/>
            <person name="Vacherie B."/>
            <person name="Biemont C."/>
            <person name="Skalli Z."/>
            <person name="Cattolico L."/>
            <person name="Poulain J."/>
            <person name="De Berardinis V."/>
            <person name="Cruaud C."/>
            <person name="Duprat S."/>
            <person name="Brottier P."/>
            <person name="Coutanceau J.-P."/>
            <person name="Gouzy J."/>
            <person name="Parra G."/>
            <person name="Lardier G."/>
            <person name="Chapple C."/>
            <person name="McKernan K.J."/>
            <person name="McEwan P."/>
            <person name="Bosak S."/>
            <person name="Kellis M."/>
            <person name="Volff J.-N."/>
            <person name="Guigo R."/>
            <person name="Zody M.C."/>
            <person name="Mesirov J."/>
            <person name="Lindblad-Toh K."/>
            <person name="Birren B."/>
            <person name="Nusbaum C."/>
            <person name="Kahn D."/>
            <person name="Robinson-Rechavi M."/>
            <person name="Laudet V."/>
            <person name="Schachter V."/>
            <person name="Quetier F."/>
            <person name="Saurin W."/>
            <person name="Scarpelli C."/>
            <person name="Wincker P."/>
            <person name="Lander E.S."/>
            <person name="Weissenbach J."/>
            <person name="Roest Crollius H."/>
        </authorList>
    </citation>
    <scope>NUCLEOTIDE SEQUENCE [LARGE SCALE GENOMIC DNA]</scope>
</reference>
<feature type="domain" description="CBS" evidence="14">
    <location>
        <begin position="407"/>
        <end position="463"/>
    </location>
</feature>
<keyword evidence="6" id="KW-0067">ATP-binding</keyword>
<dbReference type="Proteomes" id="UP000007303">
    <property type="component" value="Unassembled WGS sequence"/>
</dbReference>
<dbReference type="HOGENOM" id="CLU_021740_6_0_1"/>
<keyword evidence="3" id="KW-0597">Phosphoprotein</keyword>
<dbReference type="InterPro" id="IPR050511">
    <property type="entry name" value="AMPK_gamma/SDS23_families"/>
</dbReference>
<evidence type="ECO:0000256" key="7">
    <source>
        <dbReference type="ARBA" id="ARBA00023098"/>
    </source>
</evidence>
<evidence type="ECO:0000256" key="4">
    <source>
        <dbReference type="ARBA" id="ARBA00022737"/>
    </source>
</evidence>
<sequence length="463" mass="51639">PPCSQSAPVHSKTTSVSPKTIFPYPSHQTSSPKSPRRLSFSGIFRSSSSCSSTSIKLFSRTRRASGFSTPPNTPTQSCSQPVFTQEAQPSTPVAANPDASPRSRSMSTPPDIGQRLSLPSIRPSIPPSNHGPSHSTSQVCSLFEGMLEKLELDDDAAEPESDIYMRFMKSHKCYDIVPTSSKLVVFDTALQVKKAFFALVANGVRAAPLWDTEKQSFVGMLTITDFIIILHRYYKSPMVQIYELEEHKLETWREVYLPAAFKPLVNISPDASLFDAVYTLIKNKIHRLPVIDPVTGNALYILTHKRILKFLQLFMCEMPKPAFMKQTLRELGIGTYRDIAFIHPDTPIIKALNIFVERRVSALPVVDDSGKVVDIYSKFDVINLAAEKTYNNLDITVTQALKHRSQYFEGVMKCHKTETMETIVDRIVKAEVHRLVVVDQHSNIEGIVSLSDILQALVLSPAG</sequence>
<dbReference type="STRING" id="99883.ENSTNIP00000018286"/>
<keyword evidence="16" id="KW-1185">Reference proteome</keyword>
<feature type="compositionally biased region" description="Polar residues" evidence="13">
    <location>
        <begin position="1"/>
        <end position="18"/>
    </location>
</feature>
<dbReference type="FunFam" id="3.10.580.10:FF:000004">
    <property type="entry name" value="Protein kinase AMP-activated non-catalytic subunit gamma 2"/>
    <property type="match status" value="1"/>
</dbReference>
<keyword evidence="10" id="KW-0325">Glycoprotein</keyword>
<dbReference type="InterPro" id="IPR046342">
    <property type="entry name" value="CBS_dom_sf"/>
</dbReference>
<dbReference type="GO" id="GO:0005524">
    <property type="term" value="F:ATP binding"/>
    <property type="evidence" value="ECO:0007669"/>
    <property type="project" value="UniProtKB-KW"/>
</dbReference>
<dbReference type="GO" id="GO:0019887">
    <property type="term" value="F:protein kinase regulator activity"/>
    <property type="evidence" value="ECO:0007669"/>
    <property type="project" value="TreeGrafter"/>
</dbReference>
<dbReference type="Pfam" id="PF00571">
    <property type="entry name" value="CBS"/>
    <property type="match status" value="3"/>
</dbReference>
<dbReference type="InterPro" id="IPR000644">
    <property type="entry name" value="CBS_dom"/>
</dbReference>
<dbReference type="CDD" id="cd04641">
    <property type="entry name" value="CBS_euAMPK_gamma-like_repeat2"/>
    <property type="match status" value="1"/>
</dbReference>
<evidence type="ECO:0000256" key="6">
    <source>
        <dbReference type="ARBA" id="ARBA00022840"/>
    </source>
</evidence>
<evidence type="ECO:0000256" key="2">
    <source>
        <dbReference type="ARBA" id="ARBA00022516"/>
    </source>
</evidence>
<evidence type="ECO:0000256" key="3">
    <source>
        <dbReference type="ARBA" id="ARBA00022553"/>
    </source>
</evidence>
<dbReference type="FunFam" id="3.10.580.10:FF:000003">
    <property type="entry name" value="Protein kinase AMP-activated non-catalytic subunit gamma 1"/>
    <property type="match status" value="1"/>
</dbReference>
<evidence type="ECO:0000313" key="15">
    <source>
        <dbReference type="Ensembl" id="ENSTNIP00000018286.1"/>
    </source>
</evidence>
<dbReference type="GO" id="GO:0019901">
    <property type="term" value="F:protein kinase binding"/>
    <property type="evidence" value="ECO:0007669"/>
    <property type="project" value="TreeGrafter"/>
</dbReference>
<feature type="compositionally biased region" description="Low complexity" evidence="13">
    <location>
        <begin position="37"/>
        <end position="58"/>
    </location>
</feature>
<dbReference type="GO" id="GO:0005634">
    <property type="term" value="C:nucleus"/>
    <property type="evidence" value="ECO:0007669"/>
    <property type="project" value="TreeGrafter"/>
</dbReference>
<keyword evidence="5" id="KW-0547">Nucleotide-binding</keyword>
<dbReference type="FunCoup" id="H3DCP3">
    <property type="interactions" value="889"/>
</dbReference>
<dbReference type="GO" id="GO:0006633">
    <property type="term" value="P:fatty acid biosynthetic process"/>
    <property type="evidence" value="ECO:0007669"/>
    <property type="project" value="UniProtKB-KW"/>
</dbReference>
<comment type="similarity">
    <text evidence="1">Belongs to the 5'-AMP-activated protein kinase gamma subunit family.</text>
</comment>
<reference evidence="15" key="2">
    <citation type="submission" date="2025-08" db="UniProtKB">
        <authorList>
            <consortium name="Ensembl"/>
        </authorList>
    </citation>
    <scope>IDENTIFICATION</scope>
</reference>
<dbReference type="GO" id="GO:0016208">
    <property type="term" value="F:AMP binding"/>
    <property type="evidence" value="ECO:0007669"/>
    <property type="project" value="TreeGrafter"/>
</dbReference>
<evidence type="ECO:0000256" key="8">
    <source>
        <dbReference type="ARBA" id="ARBA00023122"/>
    </source>
</evidence>
<feature type="region of interest" description="Disordered" evidence="13">
    <location>
        <begin position="1"/>
        <end position="137"/>
    </location>
</feature>